<proteinExistence type="predicted"/>
<name>A0AAV7QA16_PLEWA</name>
<keyword evidence="2" id="KW-1185">Reference proteome</keyword>
<evidence type="ECO:0000313" key="2">
    <source>
        <dbReference type="Proteomes" id="UP001066276"/>
    </source>
</evidence>
<reference evidence="1" key="1">
    <citation type="journal article" date="2022" name="bioRxiv">
        <title>Sequencing and chromosome-scale assembly of the giantPleurodeles waltlgenome.</title>
        <authorList>
            <person name="Brown T."/>
            <person name="Elewa A."/>
            <person name="Iarovenko S."/>
            <person name="Subramanian E."/>
            <person name="Araus A.J."/>
            <person name="Petzold A."/>
            <person name="Susuki M."/>
            <person name="Suzuki K.-i.T."/>
            <person name="Hayashi T."/>
            <person name="Toyoda A."/>
            <person name="Oliveira C."/>
            <person name="Osipova E."/>
            <person name="Leigh N.D."/>
            <person name="Simon A."/>
            <person name="Yun M.H."/>
        </authorList>
    </citation>
    <scope>NUCLEOTIDE SEQUENCE</scope>
    <source>
        <strain evidence="1">20211129_DDA</strain>
        <tissue evidence="1">Liver</tissue>
    </source>
</reference>
<sequence length="114" mass="12538">MHLLILSDWWFEGFDDPAYAAEGWTMGRDSFPHLLYSDEGLANMLAAIDSFLCYNSVDTEPIDDVPDAFDPVGNGNSTVTNNLTVDEDSLDNNYTVDNDTVDGYAVDGNTVNDC</sequence>
<protein>
    <submittedName>
        <fullName evidence="1">Uncharacterized protein</fullName>
    </submittedName>
</protein>
<organism evidence="1 2">
    <name type="scientific">Pleurodeles waltl</name>
    <name type="common">Iberian ribbed newt</name>
    <dbReference type="NCBI Taxonomy" id="8319"/>
    <lineage>
        <taxon>Eukaryota</taxon>
        <taxon>Metazoa</taxon>
        <taxon>Chordata</taxon>
        <taxon>Craniata</taxon>
        <taxon>Vertebrata</taxon>
        <taxon>Euteleostomi</taxon>
        <taxon>Amphibia</taxon>
        <taxon>Batrachia</taxon>
        <taxon>Caudata</taxon>
        <taxon>Salamandroidea</taxon>
        <taxon>Salamandridae</taxon>
        <taxon>Pleurodelinae</taxon>
        <taxon>Pleurodeles</taxon>
    </lineage>
</organism>
<dbReference type="EMBL" id="JANPWB010000010">
    <property type="protein sequence ID" value="KAJ1135423.1"/>
    <property type="molecule type" value="Genomic_DNA"/>
</dbReference>
<evidence type="ECO:0000313" key="1">
    <source>
        <dbReference type="EMBL" id="KAJ1135423.1"/>
    </source>
</evidence>
<dbReference type="AlphaFoldDB" id="A0AAV7QA16"/>
<accession>A0AAV7QA16</accession>
<dbReference type="Proteomes" id="UP001066276">
    <property type="component" value="Chromosome 6"/>
</dbReference>
<gene>
    <name evidence="1" type="ORF">NDU88_001863</name>
</gene>
<comment type="caution">
    <text evidence="1">The sequence shown here is derived from an EMBL/GenBank/DDBJ whole genome shotgun (WGS) entry which is preliminary data.</text>
</comment>